<dbReference type="AlphaFoldDB" id="A0A0R2AWM5"/>
<name>A0A0R2AWM5_9LACO</name>
<comment type="caution">
    <text evidence="1">The sequence shown here is derived from an EMBL/GenBank/DDBJ whole genome shotgun (WGS) entry which is preliminary data.</text>
</comment>
<dbReference type="Proteomes" id="UP000051672">
    <property type="component" value="Unassembled WGS sequence"/>
</dbReference>
<protein>
    <submittedName>
        <fullName evidence="1">Uncharacterized protein</fullName>
    </submittedName>
</protein>
<dbReference type="RefSeq" id="WP_057894742.1">
    <property type="nucleotide sequence ID" value="NZ_AYZQ01000003.1"/>
</dbReference>
<dbReference type="EMBL" id="AYZQ01000003">
    <property type="protein sequence ID" value="KRM71800.1"/>
    <property type="molecule type" value="Genomic_DNA"/>
</dbReference>
<keyword evidence="2" id="KW-1185">Reference proteome</keyword>
<evidence type="ECO:0000313" key="2">
    <source>
        <dbReference type="Proteomes" id="UP000051672"/>
    </source>
</evidence>
<accession>A0A0R2AWM5</accession>
<reference evidence="1 2" key="1">
    <citation type="journal article" date="2015" name="Genome Announc.">
        <title>Expanding the biotechnology potential of lactobacilli through comparative genomics of 213 strains and associated genera.</title>
        <authorList>
            <person name="Sun Z."/>
            <person name="Harris H.M."/>
            <person name="McCann A."/>
            <person name="Guo C."/>
            <person name="Argimon S."/>
            <person name="Zhang W."/>
            <person name="Yang X."/>
            <person name="Jeffery I.B."/>
            <person name="Cooney J.C."/>
            <person name="Kagawa T.F."/>
            <person name="Liu W."/>
            <person name="Song Y."/>
            <person name="Salvetti E."/>
            <person name="Wrobel A."/>
            <person name="Rasinkangas P."/>
            <person name="Parkhill J."/>
            <person name="Rea M.C."/>
            <person name="O'Sullivan O."/>
            <person name="Ritari J."/>
            <person name="Douillard F.P."/>
            <person name="Paul Ross R."/>
            <person name="Yang R."/>
            <person name="Briner A.E."/>
            <person name="Felis G.E."/>
            <person name="de Vos W.M."/>
            <person name="Barrangou R."/>
            <person name="Klaenhammer T.R."/>
            <person name="Caufield P.W."/>
            <person name="Cui Y."/>
            <person name="Zhang H."/>
            <person name="O'Toole P.W."/>
        </authorList>
    </citation>
    <scope>NUCLEOTIDE SEQUENCE [LARGE SCALE GENOMIC DNA]</scope>
    <source>
        <strain evidence="1 2">DSM 23927</strain>
    </source>
</reference>
<dbReference type="OrthoDB" id="2284906at2"/>
<gene>
    <name evidence="1" type="ORF">FC34_GL001461</name>
</gene>
<proteinExistence type="predicted"/>
<evidence type="ECO:0000313" key="1">
    <source>
        <dbReference type="EMBL" id="KRM71800.1"/>
    </source>
</evidence>
<organism evidence="1 2">
    <name type="scientific">Lacticaseibacillus brantae DSM 23927</name>
    <dbReference type="NCBI Taxonomy" id="1423727"/>
    <lineage>
        <taxon>Bacteria</taxon>
        <taxon>Bacillati</taxon>
        <taxon>Bacillota</taxon>
        <taxon>Bacilli</taxon>
        <taxon>Lactobacillales</taxon>
        <taxon>Lactobacillaceae</taxon>
        <taxon>Lacticaseibacillus</taxon>
    </lineage>
</organism>
<dbReference type="PATRIC" id="fig|1423727.3.peg.1480"/>
<sequence length="161" mass="18094">MADEVMIKNPTYFGIVCPKCGSDDWRVVRTKGSLEAAALNTVDEYMITPLKARCRACHRAFKVVPVEADESEVLSQPATLVAHRVSRITGIVVPNYILVNGVISDSIANGEEIQIELRTKHVYIQMFDASMTGSATFERFEVQPGETVKRDMRIKARWRSF</sequence>